<feature type="transmembrane region" description="Helical" evidence="1">
    <location>
        <begin position="62"/>
        <end position="83"/>
    </location>
</feature>
<dbReference type="STRING" id="1856638.A9Q68_06650"/>
<dbReference type="Pfam" id="PF21846">
    <property type="entry name" value="DUF6905"/>
    <property type="match status" value="1"/>
</dbReference>
<comment type="caution">
    <text evidence="2">The sequence shown here is derived from an EMBL/GenBank/DDBJ whole genome shotgun (WGS) entry which is preliminary data.</text>
</comment>
<proteinExistence type="predicted"/>
<dbReference type="Proteomes" id="UP000182015">
    <property type="component" value="Unassembled WGS sequence"/>
</dbReference>
<name>A0A1L8MLK2_9STRE</name>
<organism evidence="2 3">
    <name type="scientific">Streptococcus bovimastitidis</name>
    <dbReference type="NCBI Taxonomy" id="1856638"/>
    <lineage>
        <taxon>Bacteria</taxon>
        <taxon>Bacillati</taxon>
        <taxon>Bacillota</taxon>
        <taxon>Bacilli</taxon>
        <taxon>Lactobacillales</taxon>
        <taxon>Streptococcaceae</taxon>
        <taxon>Streptococcus</taxon>
    </lineage>
</organism>
<evidence type="ECO:0000313" key="2">
    <source>
        <dbReference type="EMBL" id="OJF71660.1"/>
    </source>
</evidence>
<keyword evidence="1" id="KW-0472">Membrane</keyword>
<protein>
    <submittedName>
        <fullName evidence="2">Uncharacterized protein</fullName>
    </submittedName>
</protein>
<dbReference type="EMBL" id="LZDD01000002">
    <property type="protein sequence ID" value="OJF71660.1"/>
    <property type="molecule type" value="Genomic_DNA"/>
</dbReference>
<evidence type="ECO:0000256" key="1">
    <source>
        <dbReference type="SAM" id="Phobius"/>
    </source>
</evidence>
<evidence type="ECO:0000313" key="3">
    <source>
        <dbReference type="Proteomes" id="UP000182015"/>
    </source>
</evidence>
<feature type="transmembrane region" description="Helical" evidence="1">
    <location>
        <begin position="95"/>
        <end position="112"/>
    </location>
</feature>
<dbReference type="AlphaFoldDB" id="A0A1L8MLK2"/>
<feature type="transmembrane region" description="Helical" evidence="1">
    <location>
        <begin position="31"/>
        <end position="50"/>
    </location>
</feature>
<keyword evidence="1" id="KW-0812">Transmembrane</keyword>
<sequence>MTVFQFLTTLLGGFLLPFTILMVWGKMVDHFGAKGGFLAAFIIIGPIWFLNHGMANPLIHQGSSVFIDMGYATAIGLFAYGLFRGLGLKVHLHNLGAMLIGGCLAGIVIHILF</sequence>
<feature type="transmembrane region" description="Helical" evidence="1">
    <location>
        <begin position="6"/>
        <end position="24"/>
    </location>
</feature>
<keyword evidence="3" id="KW-1185">Reference proteome</keyword>
<dbReference type="InterPro" id="IPR054200">
    <property type="entry name" value="DUF6905"/>
</dbReference>
<accession>A0A1L8MLK2</accession>
<gene>
    <name evidence="2" type="ORF">A9Q68_06650</name>
</gene>
<keyword evidence="1" id="KW-1133">Transmembrane helix</keyword>
<reference evidence="3" key="1">
    <citation type="submission" date="2016-06" db="EMBL/GenBank/DDBJ databases">
        <authorList>
            <person name="de Vries S.P.W."/>
            <person name="Hadjirin N.F."/>
            <person name="Lay E.M."/>
            <person name="Zadoks R.N."/>
            <person name="Peacock S.J."/>
            <person name="Parkhill J."/>
            <person name="Grant A.J."/>
            <person name="Mcdougall S."/>
            <person name="Holmes M.A."/>
        </authorList>
    </citation>
    <scope>NUCLEOTIDE SEQUENCE [LARGE SCALE GENOMIC DNA]</scope>
    <source>
        <strain evidence="3">NZ1587</strain>
    </source>
</reference>
<dbReference type="RefSeq" id="WP_071793916.1">
    <property type="nucleotide sequence ID" value="NZ_LZDD01000002.1"/>
</dbReference>
<dbReference type="OrthoDB" id="1028168at2"/>